<evidence type="ECO:0000256" key="7">
    <source>
        <dbReference type="RuleBase" id="RU000682"/>
    </source>
</evidence>
<evidence type="ECO:0000256" key="2">
    <source>
        <dbReference type="ARBA" id="ARBA00022473"/>
    </source>
</evidence>
<evidence type="ECO:0000256" key="4">
    <source>
        <dbReference type="ARBA" id="ARBA00023155"/>
    </source>
</evidence>
<dbReference type="GO" id="GO:0005634">
    <property type="term" value="C:nucleus"/>
    <property type="evidence" value="ECO:0007669"/>
    <property type="project" value="UniProtKB-SubCell"/>
</dbReference>
<comment type="subcellular location">
    <subcellularLocation>
        <location evidence="1 6 7">Nucleus</location>
    </subcellularLocation>
</comment>
<evidence type="ECO:0000256" key="3">
    <source>
        <dbReference type="ARBA" id="ARBA00023125"/>
    </source>
</evidence>
<dbReference type="InterPro" id="IPR001356">
    <property type="entry name" value="HD"/>
</dbReference>
<reference evidence="10" key="1">
    <citation type="submission" date="2024-02" db="UniProtKB">
        <authorList>
            <consortium name="WormBaseParasite"/>
        </authorList>
    </citation>
    <scope>IDENTIFICATION</scope>
</reference>
<evidence type="ECO:0000256" key="5">
    <source>
        <dbReference type="ARBA" id="ARBA00023242"/>
    </source>
</evidence>
<dbReference type="SUPFAM" id="SSF46689">
    <property type="entry name" value="Homeodomain-like"/>
    <property type="match status" value="1"/>
</dbReference>
<dbReference type="PRINTS" id="PR00024">
    <property type="entry name" value="HOMEOBOX"/>
</dbReference>
<dbReference type="WBParaSite" id="MBELARI_LOCUS16651">
    <property type="protein sequence ID" value="MBELARI_LOCUS16651"/>
    <property type="gene ID" value="MBELARI_LOCUS16651"/>
</dbReference>
<accession>A0AAF3J520</accession>
<keyword evidence="4 6" id="KW-0371">Homeobox</keyword>
<name>A0AAF3J520_9BILA</name>
<keyword evidence="9" id="KW-1185">Reference proteome</keyword>
<feature type="domain" description="Homeobox" evidence="8">
    <location>
        <begin position="57"/>
        <end position="117"/>
    </location>
</feature>
<dbReference type="InterPro" id="IPR050394">
    <property type="entry name" value="Homeobox_NK-like"/>
</dbReference>
<evidence type="ECO:0000256" key="6">
    <source>
        <dbReference type="PROSITE-ProRule" id="PRU00108"/>
    </source>
</evidence>
<dbReference type="GO" id="GO:0000978">
    <property type="term" value="F:RNA polymerase II cis-regulatory region sequence-specific DNA binding"/>
    <property type="evidence" value="ECO:0007669"/>
    <property type="project" value="TreeGrafter"/>
</dbReference>
<evidence type="ECO:0000313" key="9">
    <source>
        <dbReference type="Proteomes" id="UP000887575"/>
    </source>
</evidence>
<dbReference type="GO" id="GO:0030154">
    <property type="term" value="P:cell differentiation"/>
    <property type="evidence" value="ECO:0007669"/>
    <property type="project" value="TreeGrafter"/>
</dbReference>
<organism evidence="9 10">
    <name type="scientific">Mesorhabditis belari</name>
    <dbReference type="NCBI Taxonomy" id="2138241"/>
    <lineage>
        <taxon>Eukaryota</taxon>
        <taxon>Metazoa</taxon>
        <taxon>Ecdysozoa</taxon>
        <taxon>Nematoda</taxon>
        <taxon>Chromadorea</taxon>
        <taxon>Rhabditida</taxon>
        <taxon>Rhabditina</taxon>
        <taxon>Rhabditomorpha</taxon>
        <taxon>Rhabditoidea</taxon>
        <taxon>Rhabditidae</taxon>
        <taxon>Mesorhabditinae</taxon>
        <taxon>Mesorhabditis</taxon>
    </lineage>
</organism>
<feature type="DNA-binding region" description="Homeobox" evidence="6">
    <location>
        <begin position="59"/>
        <end position="118"/>
    </location>
</feature>
<dbReference type="GO" id="GO:0000981">
    <property type="term" value="F:DNA-binding transcription factor activity, RNA polymerase II-specific"/>
    <property type="evidence" value="ECO:0007669"/>
    <property type="project" value="InterPro"/>
</dbReference>
<dbReference type="InterPro" id="IPR000047">
    <property type="entry name" value="HTH_motif"/>
</dbReference>
<keyword evidence="2" id="KW-0217">Developmental protein</keyword>
<dbReference type="PROSITE" id="PS50071">
    <property type="entry name" value="HOMEOBOX_2"/>
    <property type="match status" value="1"/>
</dbReference>
<dbReference type="Pfam" id="PF00046">
    <property type="entry name" value="Homeodomain"/>
    <property type="match status" value="1"/>
</dbReference>
<keyword evidence="3 6" id="KW-0238">DNA-binding</keyword>
<dbReference type="Gene3D" id="1.10.10.60">
    <property type="entry name" value="Homeodomain-like"/>
    <property type="match status" value="1"/>
</dbReference>
<dbReference type="InterPro" id="IPR009057">
    <property type="entry name" value="Homeodomain-like_sf"/>
</dbReference>
<evidence type="ECO:0000259" key="8">
    <source>
        <dbReference type="PROSITE" id="PS50071"/>
    </source>
</evidence>
<evidence type="ECO:0000313" key="10">
    <source>
        <dbReference type="WBParaSite" id="MBELARI_LOCUS16651"/>
    </source>
</evidence>
<dbReference type="AlphaFoldDB" id="A0AAF3J520"/>
<dbReference type="PROSITE" id="PS00027">
    <property type="entry name" value="HOMEOBOX_1"/>
    <property type="match status" value="1"/>
</dbReference>
<sequence>MYHFQFFLEAYRMSIPEIPAHQNMSFDSHMYQPSINHLYSEKQMPDNDRPIHLRTQQNRRKPRVLFTSEQVNELEERFKRQRYVSAGEREELANTLGLTPTQVKIWFQNRRYKCKRIDQDRTLQLTQQLSTFAPQMLTPALFNGGLFPQ</sequence>
<proteinExistence type="predicted"/>
<keyword evidence="5 6" id="KW-0539">Nucleus</keyword>
<dbReference type="PANTHER" id="PTHR24340:SF41">
    <property type="entry name" value="MUSCLE-SPECIFIC HOMEOBOX PROTEIN TINMAN-RELATED"/>
    <property type="match status" value="1"/>
</dbReference>
<dbReference type="InterPro" id="IPR020479">
    <property type="entry name" value="HD_metazoa"/>
</dbReference>
<dbReference type="PRINTS" id="PR00031">
    <property type="entry name" value="HTHREPRESSR"/>
</dbReference>
<dbReference type="Proteomes" id="UP000887575">
    <property type="component" value="Unassembled WGS sequence"/>
</dbReference>
<protein>
    <recommendedName>
        <fullName evidence="8">Homeobox domain-containing protein</fullName>
    </recommendedName>
</protein>
<dbReference type="SMART" id="SM00389">
    <property type="entry name" value="HOX"/>
    <property type="match status" value="1"/>
</dbReference>
<dbReference type="CDD" id="cd00086">
    <property type="entry name" value="homeodomain"/>
    <property type="match status" value="1"/>
</dbReference>
<evidence type="ECO:0000256" key="1">
    <source>
        <dbReference type="ARBA" id="ARBA00004123"/>
    </source>
</evidence>
<dbReference type="PANTHER" id="PTHR24340">
    <property type="entry name" value="HOMEOBOX PROTEIN NKX"/>
    <property type="match status" value="1"/>
</dbReference>
<dbReference type="InterPro" id="IPR017970">
    <property type="entry name" value="Homeobox_CS"/>
</dbReference>